<feature type="domain" description="GSCFA" evidence="1">
    <location>
        <begin position="22"/>
        <end position="258"/>
    </location>
</feature>
<proteinExistence type="predicted"/>
<dbReference type="Proteomes" id="UP000036458">
    <property type="component" value="Chromosome"/>
</dbReference>
<dbReference type="RefSeq" id="WP_048921047.1">
    <property type="nucleotide sequence ID" value="NZ_CP010777.1"/>
</dbReference>
<dbReference type="GO" id="GO:0016788">
    <property type="term" value="F:hydrolase activity, acting on ester bonds"/>
    <property type="evidence" value="ECO:0007669"/>
    <property type="project" value="UniProtKB-ARBA"/>
</dbReference>
<reference evidence="2 3" key="1">
    <citation type="submission" date="2015-01" db="EMBL/GenBank/DDBJ databases">
        <title>Rufibacter sp./DG31D/ whole genome sequencing.</title>
        <authorList>
            <person name="Kim M.K."/>
            <person name="Srinivasan S."/>
            <person name="Lee J.-J."/>
        </authorList>
    </citation>
    <scope>NUCLEOTIDE SEQUENCE [LARGE SCALE GENOMIC DNA]</scope>
    <source>
        <strain evidence="2 3">DG31D</strain>
    </source>
</reference>
<accession>A0A0H4VQT6</accession>
<protein>
    <recommendedName>
        <fullName evidence="1">GSCFA domain-containing protein</fullName>
    </recommendedName>
</protein>
<dbReference type="AlphaFoldDB" id="A0A0H4VQT6"/>
<sequence>MQFRTEIMPPPAPFRVSRTKSIFTIGSCFAEVMGRRLEQVKANTLVNPFGTVFNPLSLHKLLRATLQQDLLGLEEGLVEKNGRWYHYDFHSSFSHAQPEELLQQLQDQIQKAHSFLAQAQAVLVTWGTAYVYERVDTGALVANCHKVPQRAFNKRLLTLAEMEEDTRQTLQLLQQTFPLIQVILTVSPVRHIKDTLPLNSVSKSLLRVAAHLAQEQHAHVSYFPAYELLLDDLRDYRFYGPDLIHPSEMAETYIWEKFIGAYADQSFLEFIVKWQQIQRDLAHRAFQPESEGHQLFLQQLLDRLQALALETDVQEEIATVQRQLRMP</sequence>
<evidence type="ECO:0000313" key="2">
    <source>
        <dbReference type="EMBL" id="AKQ46099.1"/>
    </source>
</evidence>
<dbReference type="Gene3D" id="3.40.50.1110">
    <property type="entry name" value="SGNH hydrolase"/>
    <property type="match status" value="1"/>
</dbReference>
<keyword evidence="3" id="KW-1185">Reference proteome</keyword>
<dbReference type="KEGG" id="ruf:TH63_11415"/>
<dbReference type="EMBL" id="CP010777">
    <property type="protein sequence ID" value="AKQ46099.1"/>
    <property type="molecule type" value="Genomic_DNA"/>
</dbReference>
<organism evidence="2 3">
    <name type="scientific">Rufibacter radiotolerans</name>
    <dbReference type="NCBI Taxonomy" id="1379910"/>
    <lineage>
        <taxon>Bacteria</taxon>
        <taxon>Pseudomonadati</taxon>
        <taxon>Bacteroidota</taxon>
        <taxon>Cytophagia</taxon>
        <taxon>Cytophagales</taxon>
        <taxon>Hymenobacteraceae</taxon>
        <taxon>Rufibacter</taxon>
    </lineage>
</organism>
<dbReference type="OrthoDB" id="9807687at2"/>
<dbReference type="STRING" id="1379910.TH63_11415"/>
<dbReference type="Pfam" id="PF08885">
    <property type="entry name" value="GSCFA"/>
    <property type="match status" value="1"/>
</dbReference>
<evidence type="ECO:0000313" key="3">
    <source>
        <dbReference type="Proteomes" id="UP000036458"/>
    </source>
</evidence>
<dbReference type="PATRIC" id="fig|1379910.4.peg.2469"/>
<evidence type="ECO:0000259" key="1">
    <source>
        <dbReference type="Pfam" id="PF08885"/>
    </source>
</evidence>
<dbReference type="InterPro" id="IPR014982">
    <property type="entry name" value="GSCFA"/>
</dbReference>
<dbReference type="InterPro" id="IPR036514">
    <property type="entry name" value="SGNH_hydro_sf"/>
</dbReference>
<dbReference type="SUPFAM" id="SSF52266">
    <property type="entry name" value="SGNH hydrolase"/>
    <property type="match status" value="1"/>
</dbReference>
<name>A0A0H4VQT6_9BACT</name>
<gene>
    <name evidence="2" type="ORF">TH63_11415</name>
</gene>